<proteinExistence type="predicted"/>
<reference evidence="7 8" key="1">
    <citation type="submission" date="2020-04" db="EMBL/GenBank/DDBJ databases">
        <title>Genome Assembly and Annotation of Botryosphaeria dothidea sdau 11-99, a Latent Pathogen of Apple Fruit Ring Rot in China.</title>
        <authorList>
            <person name="Yu C."/>
            <person name="Diao Y."/>
            <person name="Lu Q."/>
            <person name="Zhao J."/>
            <person name="Cui S."/>
            <person name="Peng C."/>
            <person name="He B."/>
            <person name="Liu H."/>
        </authorList>
    </citation>
    <scope>NUCLEOTIDE SEQUENCE [LARGE SCALE GENOMIC DNA]</scope>
    <source>
        <strain evidence="8">sdau11-99</strain>
        <strain evidence="7">Sdau11-99</strain>
    </source>
</reference>
<protein>
    <submittedName>
        <fullName evidence="7">Thiopurine S-methyltransferase</fullName>
    </submittedName>
</protein>
<dbReference type="AlphaFoldDB" id="A0A8H4N454"/>
<keyword evidence="4" id="KW-0949">S-adenosyl-L-methionine</keyword>
<gene>
    <name evidence="7" type="ORF">GTA08_BOTSDO06969</name>
    <name evidence="6" type="ORF">GTA08_BOTSDO11163</name>
</gene>
<keyword evidence="1" id="KW-0597">Phosphoprotein</keyword>
<dbReference type="GO" id="GO:0008757">
    <property type="term" value="F:S-adenosylmethionine-dependent methyltransferase activity"/>
    <property type="evidence" value="ECO:0007669"/>
    <property type="project" value="InterPro"/>
</dbReference>
<dbReference type="PROSITE" id="PS51585">
    <property type="entry name" value="SAM_MT_TPMT"/>
    <property type="match status" value="1"/>
</dbReference>
<dbReference type="CDD" id="cd02440">
    <property type="entry name" value="AdoMet_MTases"/>
    <property type="match status" value="1"/>
</dbReference>
<evidence type="ECO:0000313" key="6">
    <source>
        <dbReference type="EMBL" id="KAF4301303.1"/>
    </source>
</evidence>
<dbReference type="EMBL" id="WWBZ02000082">
    <property type="protein sequence ID" value="KAF4301303.1"/>
    <property type="molecule type" value="Genomic_DNA"/>
</dbReference>
<keyword evidence="3 7" id="KW-0808">Transferase</keyword>
<dbReference type="Proteomes" id="UP000572817">
    <property type="component" value="Unassembled WGS sequence"/>
</dbReference>
<evidence type="ECO:0000313" key="8">
    <source>
        <dbReference type="Proteomes" id="UP000572817"/>
    </source>
</evidence>
<dbReference type="InterPro" id="IPR008854">
    <property type="entry name" value="TPMT"/>
</dbReference>
<dbReference type="Pfam" id="PF05724">
    <property type="entry name" value="TPMT"/>
    <property type="match status" value="1"/>
</dbReference>
<sequence>MAHRADIPSDVPAGHFKDKPTDARERLLSHFGDTAARDQGSRWDELWQGGDFLPWDKGFPNPALHELLTTHVFPNPRKGVRSEDRPLVPAPVDRATSRRKRALVPGCGKGYDVVLLASAGYDAWGLEVSASAIEKAQAWYKELEEKKFKRYETIDEEETGRGSVNFVVGDFFSDSWIKETGGTEFDLIYDYTFLSALPPELRPAWALRMSQLLSHDPNASLICVEFPTYKPPNTGGPPFGLPSKTYEQHLSRPGDDLKYSEDGYVVEERDEAGVVPRNKFGLVRIAHYQPEQTHEIGKGTDFVSIWRHSSA</sequence>
<dbReference type="SUPFAM" id="SSF53335">
    <property type="entry name" value="S-adenosyl-L-methionine-dependent methyltransferases"/>
    <property type="match status" value="1"/>
</dbReference>
<organism evidence="7 8">
    <name type="scientific">Botryosphaeria dothidea</name>
    <dbReference type="NCBI Taxonomy" id="55169"/>
    <lineage>
        <taxon>Eukaryota</taxon>
        <taxon>Fungi</taxon>
        <taxon>Dikarya</taxon>
        <taxon>Ascomycota</taxon>
        <taxon>Pezizomycotina</taxon>
        <taxon>Dothideomycetes</taxon>
        <taxon>Dothideomycetes incertae sedis</taxon>
        <taxon>Botryosphaeriales</taxon>
        <taxon>Botryosphaeriaceae</taxon>
        <taxon>Botryosphaeria</taxon>
    </lineage>
</organism>
<comment type="caution">
    <text evidence="7">The sequence shown here is derived from an EMBL/GenBank/DDBJ whole genome shotgun (WGS) entry which is preliminary data.</text>
</comment>
<keyword evidence="2 7" id="KW-0489">Methyltransferase</keyword>
<evidence type="ECO:0000256" key="4">
    <source>
        <dbReference type="ARBA" id="ARBA00022691"/>
    </source>
</evidence>
<dbReference type="OrthoDB" id="276151at2759"/>
<name>A0A8H4N454_9PEZI</name>
<dbReference type="InterPro" id="IPR029063">
    <property type="entry name" value="SAM-dependent_MTases_sf"/>
</dbReference>
<evidence type="ECO:0000256" key="5">
    <source>
        <dbReference type="SAM" id="MobiDB-lite"/>
    </source>
</evidence>
<dbReference type="PANTHER" id="PTHR32183">
    <property type="match status" value="1"/>
</dbReference>
<evidence type="ECO:0000256" key="3">
    <source>
        <dbReference type="ARBA" id="ARBA00022679"/>
    </source>
</evidence>
<dbReference type="Gene3D" id="3.40.50.150">
    <property type="entry name" value="Vaccinia Virus protein VP39"/>
    <property type="match status" value="1"/>
</dbReference>
<feature type="region of interest" description="Disordered" evidence="5">
    <location>
        <begin position="1"/>
        <end position="21"/>
    </location>
</feature>
<accession>A0A8H4N454</accession>
<dbReference type="EMBL" id="WWBZ02000040">
    <property type="protein sequence ID" value="KAF4305276.1"/>
    <property type="molecule type" value="Genomic_DNA"/>
</dbReference>
<evidence type="ECO:0000256" key="1">
    <source>
        <dbReference type="ARBA" id="ARBA00022553"/>
    </source>
</evidence>
<evidence type="ECO:0000256" key="2">
    <source>
        <dbReference type="ARBA" id="ARBA00022603"/>
    </source>
</evidence>
<evidence type="ECO:0000313" key="7">
    <source>
        <dbReference type="EMBL" id="KAF4305276.1"/>
    </source>
</evidence>
<dbReference type="GO" id="GO:0032259">
    <property type="term" value="P:methylation"/>
    <property type="evidence" value="ECO:0007669"/>
    <property type="project" value="UniProtKB-KW"/>
</dbReference>
<keyword evidence="8" id="KW-1185">Reference proteome</keyword>
<dbReference type="PANTHER" id="PTHR32183:SF6">
    <property type="entry name" value="CYSTEINE SULFINATE DESULFINASE_CYSTEINE DESULFURASE AND RELATED ENZYMES"/>
    <property type="match status" value="1"/>
</dbReference>